<sequence length="126" mass="14281">MPWQGKAFFETPLPGAPPPPMPKLFKELFLTMCRTTPLVSGIIFNSGLEVERDNVALMEAFPILKDIPLRFVGPLMPPADKLSTAKLAQQDKVQTWLDRHPVTSVVHVVRFPTRHPCNLRNLVKLW</sequence>
<dbReference type="Proteomes" id="UP000192578">
    <property type="component" value="Unassembled WGS sequence"/>
</dbReference>
<evidence type="ECO:0000313" key="2">
    <source>
        <dbReference type="Proteomes" id="UP000192578"/>
    </source>
</evidence>
<dbReference type="Gene3D" id="3.40.50.2000">
    <property type="entry name" value="Glycogen Phosphorylase B"/>
    <property type="match status" value="1"/>
</dbReference>
<keyword evidence="2" id="KW-1185">Reference proteome</keyword>
<dbReference type="EMBL" id="MTYJ01000117">
    <property type="protein sequence ID" value="OQV13737.1"/>
    <property type="molecule type" value="Genomic_DNA"/>
</dbReference>
<name>A0A1W0WEY7_HYPEX</name>
<accession>A0A1W0WEY7</accession>
<organism evidence="1 2">
    <name type="scientific">Hypsibius exemplaris</name>
    <name type="common">Freshwater tardigrade</name>
    <dbReference type="NCBI Taxonomy" id="2072580"/>
    <lineage>
        <taxon>Eukaryota</taxon>
        <taxon>Metazoa</taxon>
        <taxon>Ecdysozoa</taxon>
        <taxon>Tardigrada</taxon>
        <taxon>Eutardigrada</taxon>
        <taxon>Parachela</taxon>
        <taxon>Hypsibioidea</taxon>
        <taxon>Hypsibiidae</taxon>
        <taxon>Hypsibius</taxon>
    </lineage>
</organism>
<comment type="caution">
    <text evidence="1">The sequence shown here is derived from an EMBL/GenBank/DDBJ whole genome shotgun (WGS) entry which is preliminary data.</text>
</comment>
<dbReference type="AlphaFoldDB" id="A0A1W0WEY7"/>
<gene>
    <name evidence="1" type="ORF">BV898_12052</name>
</gene>
<proteinExistence type="predicted"/>
<evidence type="ECO:0000313" key="1">
    <source>
        <dbReference type="EMBL" id="OQV13737.1"/>
    </source>
</evidence>
<dbReference type="SUPFAM" id="SSF53756">
    <property type="entry name" value="UDP-Glycosyltransferase/glycogen phosphorylase"/>
    <property type="match status" value="1"/>
</dbReference>
<dbReference type="OrthoDB" id="5835829at2759"/>
<protein>
    <submittedName>
        <fullName evidence="1">Uncharacterized protein</fullName>
    </submittedName>
</protein>
<reference evidence="2" key="1">
    <citation type="submission" date="2017-01" db="EMBL/GenBank/DDBJ databases">
        <title>Comparative genomics of anhydrobiosis in the tardigrade Hypsibius dujardini.</title>
        <authorList>
            <person name="Yoshida Y."/>
            <person name="Koutsovoulos G."/>
            <person name="Laetsch D."/>
            <person name="Stevens L."/>
            <person name="Kumar S."/>
            <person name="Horikawa D."/>
            <person name="Ishino K."/>
            <person name="Komine S."/>
            <person name="Tomita M."/>
            <person name="Blaxter M."/>
            <person name="Arakawa K."/>
        </authorList>
    </citation>
    <scope>NUCLEOTIDE SEQUENCE [LARGE SCALE GENOMIC DNA]</scope>
    <source>
        <strain evidence="2">Z151</strain>
    </source>
</reference>